<feature type="compositionally biased region" description="Polar residues" evidence="1">
    <location>
        <begin position="467"/>
        <end position="478"/>
    </location>
</feature>
<dbReference type="AlphaFoldDB" id="W3XPU2"/>
<feature type="region of interest" description="Disordered" evidence="1">
    <location>
        <begin position="465"/>
        <end position="485"/>
    </location>
</feature>
<dbReference type="EMBL" id="KI912109">
    <property type="protein sequence ID" value="ETS88004.1"/>
    <property type="molecule type" value="Genomic_DNA"/>
</dbReference>
<name>W3XPU2_PESFW</name>
<dbReference type="Pfam" id="PF09994">
    <property type="entry name" value="T6SS_Tle1-like_cat"/>
    <property type="match status" value="1"/>
</dbReference>
<protein>
    <recommendedName>
        <fullName evidence="2">T6SS Phospholipase effector Tle1-like catalytic domain-containing protein</fullName>
    </recommendedName>
</protein>
<dbReference type="InParanoid" id="W3XPU2"/>
<dbReference type="OMA" id="NGWGCGP"/>
<feature type="region of interest" description="Disordered" evidence="1">
    <location>
        <begin position="352"/>
        <end position="372"/>
    </location>
</feature>
<dbReference type="InterPro" id="IPR018712">
    <property type="entry name" value="Tle1-like_cat"/>
</dbReference>
<dbReference type="PANTHER" id="PTHR33840">
    <property type="match status" value="1"/>
</dbReference>
<dbReference type="OrthoDB" id="3057168at2759"/>
<dbReference type="eggNOG" id="ENOG502SHA9">
    <property type="taxonomic scope" value="Eukaryota"/>
</dbReference>
<sequence length="485" mass="54431">MAEPKVEQTNKPASYKRIILCADGTWLNSDSGQKAVPSNVAKLARAISRTGIDKNGDTVEQIVLYHPGLGTGDLPFQAAIYGGLGWGLDNDVCQIYDFISNNYDRNAGDELFFFGFSRGAFTARSVAGLVTDIGILSPVNMKYFPAMWREYRRNTSGQPFSKTKWFRDHKSQLDFTDIKIKVIGVWDTVGALGIPNWPLVELSAKLGYPLNKQYAFHNTRVSPNVDYAFQALAMDEKRLTFPPTLWHKSENSPAKRLEQCWFPGVHGNIGGQGDFWHAFGDHEEIGDNTFAWMVDNLSQMLTFDKDAITDLVHEHSKALDGIKPTNGWGCGPIIDNFTGLQGAFFRLLGRQDRTPGEYPRDPGDGTDGATNEFFHPTVRMRRYKVTKWNPPPLQGYELQEPDANTGWKWSKDGKRPVPEYEMKTNKTMSLAVQDPYDRKKIRFVTGESLSRKLCPTDILSDLDRDNANASRAEQNSSGPGVFHLS</sequence>
<organism evidence="3 4">
    <name type="scientific">Pestalotiopsis fici (strain W106-1 / CGMCC3.15140)</name>
    <dbReference type="NCBI Taxonomy" id="1229662"/>
    <lineage>
        <taxon>Eukaryota</taxon>
        <taxon>Fungi</taxon>
        <taxon>Dikarya</taxon>
        <taxon>Ascomycota</taxon>
        <taxon>Pezizomycotina</taxon>
        <taxon>Sordariomycetes</taxon>
        <taxon>Xylariomycetidae</taxon>
        <taxon>Amphisphaeriales</taxon>
        <taxon>Sporocadaceae</taxon>
        <taxon>Pestalotiopsis</taxon>
    </lineage>
</organism>
<dbReference type="GeneID" id="19266845"/>
<feature type="region of interest" description="Disordered" evidence="1">
    <location>
        <begin position="393"/>
        <end position="413"/>
    </location>
</feature>
<proteinExistence type="predicted"/>
<gene>
    <name evidence="3" type="ORF">PFICI_01832</name>
</gene>
<evidence type="ECO:0000313" key="3">
    <source>
        <dbReference type="EMBL" id="ETS88004.1"/>
    </source>
</evidence>
<feature type="compositionally biased region" description="Basic and acidic residues" evidence="1">
    <location>
        <begin position="352"/>
        <end position="363"/>
    </location>
</feature>
<accession>W3XPU2</accession>
<evidence type="ECO:0000259" key="2">
    <source>
        <dbReference type="Pfam" id="PF09994"/>
    </source>
</evidence>
<dbReference type="PANTHER" id="PTHR33840:SF16">
    <property type="entry name" value="DUF2235 DOMAIN-CONTAINING PROTEIN"/>
    <property type="match status" value="1"/>
</dbReference>
<dbReference type="Proteomes" id="UP000030651">
    <property type="component" value="Unassembled WGS sequence"/>
</dbReference>
<feature type="domain" description="T6SS Phospholipase effector Tle1-like catalytic" evidence="2">
    <location>
        <begin position="16"/>
        <end position="295"/>
    </location>
</feature>
<reference evidence="4" key="1">
    <citation type="journal article" date="2015" name="BMC Genomics">
        <title>Genomic and transcriptomic analysis of the endophytic fungus Pestalotiopsis fici reveals its lifestyle and high potential for synthesis of natural products.</title>
        <authorList>
            <person name="Wang X."/>
            <person name="Zhang X."/>
            <person name="Liu L."/>
            <person name="Xiang M."/>
            <person name="Wang W."/>
            <person name="Sun X."/>
            <person name="Che Y."/>
            <person name="Guo L."/>
            <person name="Liu G."/>
            <person name="Guo L."/>
            <person name="Wang C."/>
            <person name="Yin W.B."/>
            <person name="Stadler M."/>
            <person name="Zhang X."/>
            <person name="Liu X."/>
        </authorList>
    </citation>
    <scope>NUCLEOTIDE SEQUENCE [LARGE SCALE GENOMIC DNA]</scope>
    <source>
        <strain evidence="4">W106-1 / CGMCC3.15140</strain>
    </source>
</reference>
<dbReference type="KEGG" id="pfy:PFICI_01832"/>
<keyword evidence="4" id="KW-1185">Reference proteome</keyword>
<dbReference type="HOGENOM" id="CLU_005049_1_2_1"/>
<evidence type="ECO:0000256" key="1">
    <source>
        <dbReference type="SAM" id="MobiDB-lite"/>
    </source>
</evidence>
<evidence type="ECO:0000313" key="4">
    <source>
        <dbReference type="Proteomes" id="UP000030651"/>
    </source>
</evidence>
<dbReference type="RefSeq" id="XP_007828604.1">
    <property type="nucleotide sequence ID" value="XM_007830413.1"/>
</dbReference>